<proteinExistence type="predicted"/>
<evidence type="ECO:0000313" key="3">
    <source>
        <dbReference type="Proteomes" id="UP000271889"/>
    </source>
</evidence>
<dbReference type="InterPro" id="IPR001304">
    <property type="entry name" value="C-type_lectin-like"/>
</dbReference>
<dbReference type="SMART" id="SM00034">
    <property type="entry name" value="CLECT"/>
    <property type="match status" value="1"/>
</dbReference>
<dbReference type="Proteomes" id="UP000271889">
    <property type="component" value="Unassembled WGS sequence"/>
</dbReference>
<dbReference type="InterPro" id="IPR016186">
    <property type="entry name" value="C-type_lectin-like/link_sf"/>
</dbReference>
<gene>
    <name evidence="2" type="ORF">CGOC_LOCUS5036</name>
</gene>
<dbReference type="InterPro" id="IPR050111">
    <property type="entry name" value="C-type_lectin/snaclec_domain"/>
</dbReference>
<organism evidence="2 3">
    <name type="scientific">Cylicostephanus goldi</name>
    <name type="common">Nematode worm</name>
    <dbReference type="NCBI Taxonomy" id="71465"/>
    <lineage>
        <taxon>Eukaryota</taxon>
        <taxon>Metazoa</taxon>
        <taxon>Ecdysozoa</taxon>
        <taxon>Nematoda</taxon>
        <taxon>Chromadorea</taxon>
        <taxon>Rhabditida</taxon>
        <taxon>Rhabditina</taxon>
        <taxon>Rhabditomorpha</taxon>
        <taxon>Strongyloidea</taxon>
        <taxon>Strongylidae</taxon>
        <taxon>Cylicostephanus</taxon>
    </lineage>
</organism>
<dbReference type="InterPro" id="IPR016187">
    <property type="entry name" value="CTDL_fold"/>
</dbReference>
<dbReference type="Pfam" id="PF00059">
    <property type="entry name" value="Lectin_C"/>
    <property type="match status" value="1"/>
</dbReference>
<dbReference type="OrthoDB" id="5872782at2759"/>
<dbReference type="Gene3D" id="3.10.100.10">
    <property type="entry name" value="Mannose-Binding Protein A, subunit A"/>
    <property type="match status" value="1"/>
</dbReference>
<dbReference type="EMBL" id="UYRV01014758">
    <property type="protein sequence ID" value="VDK60507.1"/>
    <property type="molecule type" value="Genomic_DNA"/>
</dbReference>
<evidence type="ECO:0000259" key="1">
    <source>
        <dbReference type="PROSITE" id="PS50041"/>
    </source>
</evidence>
<accession>A0A3P6RMB8</accession>
<sequence length="86" mass="9854">MFDAETLCRSYGGHLASIHSSSENDFVAELSKMGKTWTDWHDLTWIGLMEPHPNDWYWTDGTEVDYTGWAPGEPNHWKGIQHCATV</sequence>
<dbReference type="PANTHER" id="PTHR22803">
    <property type="entry name" value="MANNOSE, PHOSPHOLIPASE, LECTIN RECEPTOR RELATED"/>
    <property type="match status" value="1"/>
</dbReference>
<dbReference type="PROSITE" id="PS50041">
    <property type="entry name" value="C_TYPE_LECTIN_2"/>
    <property type="match status" value="1"/>
</dbReference>
<dbReference type="AlphaFoldDB" id="A0A3P6RMB8"/>
<keyword evidence="3" id="KW-1185">Reference proteome</keyword>
<dbReference type="CDD" id="cd00037">
    <property type="entry name" value="CLECT"/>
    <property type="match status" value="1"/>
</dbReference>
<dbReference type="SUPFAM" id="SSF56436">
    <property type="entry name" value="C-type lectin-like"/>
    <property type="match status" value="1"/>
</dbReference>
<name>A0A3P6RMB8_CYLGO</name>
<feature type="domain" description="C-type lectin" evidence="1">
    <location>
        <begin position="1"/>
        <end position="86"/>
    </location>
</feature>
<protein>
    <recommendedName>
        <fullName evidence="1">C-type lectin domain-containing protein</fullName>
    </recommendedName>
</protein>
<evidence type="ECO:0000313" key="2">
    <source>
        <dbReference type="EMBL" id="VDK60507.1"/>
    </source>
</evidence>
<reference evidence="2 3" key="1">
    <citation type="submission" date="2018-11" db="EMBL/GenBank/DDBJ databases">
        <authorList>
            <consortium name="Pathogen Informatics"/>
        </authorList>
    </citation>
    <scope>NUCLEOTIDE SEQUENCE [LARGE SCALE GENOMIC DNA]</scope>
</reference>